<name>A0ABT2MM84_9CYAN</name>
<keyword evidence="2" id="KW-1185">Reference proteome</keyword>
<dbReference type="Proteomes" id="UP001525890">
    <property type="component" value="Unassembled WGS sequence"/>
</dbReference>
<dbReference type="RefSeq" id="WP_368004835.1">
    <property type="nucleotide sequence ID" value="NZ_JAMXFF010000002.1"/>
</dbReference>
<proteinExistence type="predicted"/>
<protein>
    <submittedName>
        <fullName evidence="1">Uncharacterized protein</fullName>
    </submittedName>
</protein>
<dbReference type="EMBL" id="JAMXFF010000002">
    <property type="protein sequence ID" value="MCT7965115.1"/>
    <property type="molecule type" value="Genomic_DNA"/>
</dbReference>
<sequence length="106" mass="12170">MTKKHFKDLRQVPVQDKPCRTCPFAGQNPIPLEPERYAQYLMPLVKGSSQHLCHSANDKKVCRGGRDIQLRMFYCKGVITAPTDEAFNETITQQLFPDELETESEQ</sequence>
<evidence type="ECO:0000313" key="2">
    <source>
        <dbReference type="Proteomes" id="UP001525890"/>
    </source>
</evidence>
<organism evidence="1 2">
    <name type="scientific">Laspinema palackyanum D2a</name>
    <dbReference type="NCBI Taxonomy" id="2953684"/>
    <lineage>
        <taxon>Bacteria</taxon>
        <taxon>Bacillati</taxon>
        <taxon>Cyanobacteriota</taxon>
        <taxon>Cyanophyceae</taxon>
        <taxon>Oscillatoriophycideae</taxon>
        <taxon>Oscillatoriales</taxon>
        <taxon>Laspinemataceae</taxon>
        <taxon>Laspinema</taxon>
        <taxon>Laspinema palackyanum</taxon>
    </lineage>
</organism>
<comment type="caution">
    <text evidence="1">The sequence shown here is derived from an EMBL/GenBank/DDBJ whole genome shotgun (WGS) entry which is preliminary data.</text>
</comment>
<accession>A0ABT2MM84</accession>
<evidence type="ECO:0000313" key="1">
    <source>
        <dbReference type="EMBL" id="MCT7965115.1"/>
    </source>
</evidence>
<reference evidence="1 2" key="1">
    <citation type="journal article" date="2022" name="Front. Microbiol.">
        <title>High genomic differentiation and limited gene flow indicate recent cryptic speciation within the genus Laspinema (cyanobacteria).</title>
        <authorList>
            <person name="Stanojkovic A."/>
            <person name="Skoupy S."/>
            <person name="Skaloud P."/>
            <person name="Dvorak P."/>
        </authorList>
    </citation>
    <scope>NUCLEOTIDE SEQUENCE [LARGE SCALE GENOMIC DNA]</scope>
    <source>
        <strain evidence="1 2">D2a</strain>
    </source>
</reference>
<gene>
    <name evidence="1" type="ORF">NG799_02050</name>
</gene>